<evidence type="ECO:0000313" key="1">
    <source>
        <dbReference type="EMBL" id="KAJ8008101.1"/>
    </source>
</evidence>
<dbReference type="EMBL" id="CM055735">
    <property type="protein sequence ID" value="KAJ8008101.1"/>
    <property type="molecule type" value="Genomic_DNA"/>
</dbReference>
<name>A0ACC2GWR8_DALPE</name>
<comment type="caution">
    <text evidence="1">The sequence shown here is derived from an EMBL/GenBank/DDBJ whole genome shotgun (WGS) entry which is preliminary data.</text>
</comment>
<evidence type="ECO:0000313" key="2">
    <source>
        <dbReference type="Proteomes" id="UP001157502"/>
    </source>
</evidence>
<accession>A0ACC2GWR8</accession>
<sequence length="1982" mass="218384">MGFSSLHPVIRSDVVERWPTFKSVIWEKPLTRAADNLKMLDCFPLEQESCDRDTFITQTMLSIVPSCPMVAATAGFPSVPHQEVEKLPTIENTVPSRPNIPISSIGIEQELNVVHFLPSSPNVINVQGIPFRKIQNKDDPPPPRWDLKERHIGQTSVKEDTAQCPYPTHEEFNTGNMSDYMLPLCPSRANVPGVPATHSQTLVNRGSSLHQLSNPSERPEWAEEVCDYKEKRTESSHEPQLIQLVQYEKSEKSEHDSAVEELGEKRAVHTRSEVEEVGILESGLFPQFPIQAGQTLSYGKVATVDNKPKDITQGQTACEVVALADIEVVANPDILCKKKAVEEVSDSDSKLEHSGKEEITVDRQLEAHDMRPEYIASLLSSCPRVASAQWFPSSQTPCSEAQLEDCQVDKSVLWQKSRKPGFELSMNKLKEERDMTERSASPREPLWEKPIQSKSEDIRFSEPDQSSAAEDENPETMVALATVCPEAARILVFSSAASNSPEFVEAHETHMQTEKEEVDVEPTYYVLDGDPGSSQIENVTSGEPEQIQKASDVSEPELVLGWEVLEAEGSVADKYEEASSLVQTIVGVFSRGYESVAAMLGPPGSPSPEEAKDSSMAVSSVDPEDSGFQLECSSVQDGSTLIQGTASVEFPHIDDKANPIYELPTTAEPCLLTLEDKRSESLLALRQDSVDRFVGVKGPGIMRKWPPLTEDDLTEITKEEFAATWEEEVSPDSCVQVEKSTFRMQDSGQIEGYVEVSTAGSPANTELLPSLLPDTGLIPEHTRREEASACSSQPTAEVQSQEHIIAIIDKPSDEQIVSLEVVPPQRGRKKKSSPPQEQSAGQGNVPDLAVSVENAPYLAETRNCAETQQEADNPGIGFKVAPSRPLRRKDSLTPDCKQFENLNAAPELVAPHRSKRRDCSLSVEPQRAADSQKGFTAQASAEVIPSQPVTKRDQSLSTEPKQKADAPVQMPVEVVPRRTKKCLPTDTLQATGIVPPPRPKRTSRPSSADLSQTSGQIETGQIPIRPVRREGNLTSEPSQKAEVPENLIAVTQLIPPQRTRKASLSPEPQQVSDNLKTDTVKVTTLTPDPVPTESSDFGVGKTVPLSIIRKIAPPRHSKKTKAKTEDGADEAVDVEALNAANQRSISPSQPEDPMIDSLKKAEVEKQSPEVTQTASEFLEGKPDKVNQEDTVDMVTREDTNERSQVPTTLGKRDLTPPVQSHDFHITRIRHGPSCGDTQLVRERGRSPAALSAEVVPPQPSKRSKSLPPATAACRSASSLEVVVVVAPLRKKSRLNVDQSSVPVPVPRSKKRLSFTFFDGTPRMETPFASQSDSHESLPSLSQNNKQPISQEATEGSVSLTSSVVSEGSFFTILHSDEMSPEELEDSSESWTFTETPMVPEDSTEPHMVSEASTEPHMVSEASTEPPMVHEASTETSMRSEVLADIVRKDIGRGSVVDVLDQNSIITALPAEEEWLHVEGEQIEVKSKDLSVEEVDFGFETVAVAAGGLDEESQQGAAEAPTTPKQRPANSQELYKDSAASPKDFVPSDGLVTSSQSLLEWCQGATKDHKGVKIINFSTSWRNGLAFCALLHHFHPEKINFEMLDPYDIKGNNKKAFDGFAELSISRLMEPSDMVLLAVPDRLIVMTYLNQIRTFFTGQELNVLHIEADSSESSYAVAGETGDGPDPEAAARYCERIQNEALAMESDGDAVEGAAGDVKRRTNGVAVPPPRTKLLGAGGAVGGAPVAPPRTHCSLAKSSFCHLKDADLVKKRRSQRRSIDDTDPTEVALGQEEGGAARKQSEPEGATGEKCRSAEECQDTSQYVLSEMQALEAEQKHIDSRADIVERRLRRLMESGSDKLEEEKLIQEWFTLVNKKNALIRRQDQLQLLQEEQDLETRFQMLNRELRDMMAIEEWQKTAAHKHREQLLLQELVSLVNLRDDLVHNMDAKERGALEEDERLEKGLEQRRRKYSKKVKQEKCVMQ</sequence>
<organism evidence="1 2">
    <name type="scientific">Dallia pectoralis</name>
    <name type="common">Alaska blackfish</name>
    <dbReference type="NCBI Taxonomy" id="75939"/>
    <lineage>
        <taxon>Eukaryota</taxon>
        <taxon>Metazoa</taxon>
        <taxon>Chordata</taxon>
        <taxon>Craniata</taxon>
        <taxon>Vertebrata</taxon>
        <taxon>Euteleostomi</taxon>
        <taxon>Actinopterygii</taxon>
        <taxon>Neopterygii</taxon>
        <taxon>Teleostei</taxon>
        <taxon>Protacanthopterygii</taxon>
        <taxon>Esociformes</taxon>
        <taxon>Umbridae</taxon>
        <taxon>Dallia</taxon>
    </lineage>
</organism>
<protein>
    <submittedName>
        <fullName evidence="1">Uncharacterized protein</fullName>
    </submittedName>
</protein>
<gene>
    <name evidence="1" type="ORF">DPEC_G00101270</name>
</gene>
<keyword evidence="2" id="KW-1185">Reference proteome</keyword>
<reference evidence="1" key="1">
    <citation type="submission" date="2021-05" db="EMBL/GenBank/DDBJ databases">
        <authorList>
            <person name="Pan Q."/>
            <person name="Jouanno E."/>
            <person name="Zahm M."/>
            <person name="Klopp C."/>
            <person name="Cabau C."/>
            <person name="Louis A."/>
            <person name="Berthelot C."/>
            <person name="Parey E."/>
            <person name="Roest Crollius H."/>
            <person name="Montfort J."/>
            <person name="Robinson-Rechavi M."/>
            <person name="Bouchez O."/>
            <person name="Lampietro C."/>
            <person name="Lopez Roques C."/>
            <person name="Donnadieu C."/>
            <person name="Postlethwait J."/>
            <person name="Bobe J."/>
            <person name="Dillon D."/>
            <person name="Chandos A."/>
            <person name="von Hippel F."/>
            <person name="Guiguen Y."/>
        </authorList>
    </citation>
    <scope>NUCLEOTIDE SEQUENCE</scope>
    <source>
        <strain evidence="1">YG-Jan2019</strain>
    </source>
</reference>
<dbReference type="Proteomes" id="UP001157502">
    <property type="component" value="Chromosome 8"/>
</dbReference>
<proteinExistence type="predicted"/>